<dbReference type="InterPro" id="IPR016181">
    <property type="entry name" value="Acyl_CoA_acyltransferase"/>
</dbReference>
<dbReference type="PROSITE" id="PS51186">
    <property type="entry name" value="GNAT"/>
    <property type="match status" value="1"/>
</dbReference>
<evidence type="ECO:0000313" key="3">
    <source>
        <dbReference type="Proteomes" id="UP000050417"/>
    </source>
</evidence>
<comment type="caution">
    <text evidence="2">The sequence shown here is derived from an EMBL/GenBank/DDBJ whole genome shotgun (WGS) entry which is preliminary data.</text>
</comment>
<proteinExistence type="predicted"/>
<dbReference type="Pfam" id="PF13302">
    <property type="entry name" value="Acetyltransf_3"/>
    <property type="match status" value="1"/>
</dbReference>
<dbReference type="PANTHER" id="PTHR43415">
    <property type="entry name" value="SPERMIDINE N(1)-ACETYLTRANSFERASE"/>
    <property type="match status" value="1"/>
</dbReference>
<dbReference type="AlphaFoldDB" id="A0A0P6XQU4"/>
<gene>
    <name evidence="2" type="ORF">ADN00_04825</name>
</gene>
<dbReference type="STRING" id="1134406.ADN00_04825"/>
<keyword evidence="3" id="KW-1185">Reference proteome</keyword>
<dbReference type="InterPro" id="IPR000182">
    <property type="entry name" value="GNAT_dom"/>
</dbReference>
<name>A0A0P6XQU4_9CHLR</name>
<evidence type="ECO:0000313" key="2">
    <source>
        <dbReference type="EMBL" id="KPL79174.1"/>
    </source>
</evidence>
<accession>A0A0P6XQU4</accession>
<feature type="domain" description="N-acetyltransferase" evidence="1">
    <location>
        <begin position="7"/>
        <end position="173"/>
    </location>
</feature>
<organism evidence="2 3">
    <name type="scientific">Ornatilinea apprima</name>
    <dbReference type="NCBI Taxonomy" id="1134406"/>
    <lineage>
        <taxon>Bacteria</taxon>
        <taxon>Bacillati</taxon>
        <taxon>Chloroflexota</taxon>
        <taxon>Anaerolineae</taxon>
        <taxon>Anaerolineales</taxon>
        <taxon>Anaerolineaceae</taxon>
        <taxon>Ornatilinea</taxon>
    </lineage>
</organism>
<dbReference type="EMBL" id="LGCL01000015">
    <property type="protein sequence ID" value="KPL79174.1"/>
    <property type="molecule type" value="Genomic_DNA"/>
</dbReference>
<dbReference type="OrthoDB" id="9795206at2"/>
<protein>
    <recommendedName>
        <fullName evidence="1">N-acetyltransferase domain-containing protein</fullName>
    </recommendedName>
</protein>
<evidence type="ECO:0000259" key="1">
    <source>
        <dbReference type="PROSITE" id="PS51186"/>
    </source>
</evidence>
<sequence length="184" mass="21504">MIYAERIRLRAVERSDLPSFVAFFNDPEVRANLSVYLPMSLASEEQWFENNLKRQPEEQQYAIDARDGEGWKLIGSCGFYNLSMRDRSAEIGLSIGDKAYWNQGYGQETVRLLLRHGFNTLNLNRIVLQVLENHDRAIHIYEKAGFVLEGRQRQARYRDGQYIDVLLMSVLKSEWLDLLSKQEL</sequence>
<dbReference type="GO" id="GO:0016747">
    <property type="term" value="F:acyltransferase activity, transferring groups other than amino-acyl groups"/>
    <property type="evidence" value="ECO:0007669"/>
    <property type="project" value="InterPro"/>
</dbReference>
<dbReference type="Gene3D" id="3.40.630.30">
    <property type="match status" value="1"/>
</dbReference>
<dbReference type="PANTHER" id="PTHR43415:SF3">
    <property type="entry name" value="GNAT-FAMILY ACETYLTRANSFERASE"/>
    <property type="match status" value="1"/>
</dbReference>
<reference evidence="2 3" key="1">
    <citation type="submission" date="2015-07" db="EMBL/GenBank/DDBJ databases">
        <title>Genome sequence of Ornatilinea apprima DSM 23815.</title>
        <authorList>
            <person name="Hemp J."/>
            <person name="Ward L.M."/>
            <person name="Pace L.A."/>
            <person name="Fischer W.W."/>
        </authorList>
    </citation>
    <scope>NUCLEOTIDE SEQUENCE [LARGE SCALE GENOMIC DNA]</scope>
    <source>
        <strain evidence="2 3">P3M-1</strain>
    </source>
</reference>
<dbReference type="Proteomes" id="UP000050417">
    <property type="component" value="Unassembled WGS sequence"/>
</dbReference>
<dbReference type="SUPFAM" id="SSF55729">
    <property type="entry name" value="Acyl-CoA N-acyltransferases (Nat)"/>
    <property type="match status" value="1"/>
</dbReference>
<dbReference type="RefSeq" id="WP_075061822.1">
    <property type="nucleotide sequence ID" value="NZ_LGCL01000015.1"/>
</dbReference>